<evidence type="ECO:0000256" key="1">
    <source>
        <dbReference type="SAM" id="MobiDB-lite"/>
    </source>
</evidence>
<keyword evidence="3" id="KW-1185">Reference proteome</keyword>
<comment type="caution">
    <text evidence="2">The sequence shown here is derived from an EMBL/GenBank/DDBJ whole genome shotgun (WGS) entry which is preliminary data.</text>
</comment>
<feature type="region of interest" description="Disordered" evidence="1">
    <location>
        <begin position="178"/>
        <end position="198"/>
    </location>
</feature>
<proteinExistence type="predicted"/>
<dbReference type="OrthoDB" id="10512275at2759"/>
<sequence length="231" mass="24695">MEREETNKREKRARTLFSGDACMRAQMAMSRKQATREVRCVLPPLAIKFTCDDDDVALLCPSDPHFTGCGPTLTAFSHRQLTNKPFPPFRFHLSSPPETLSSCPSAVHSVIVGVVDPSSNESLLLRRYAAAKVDCVAVEKLSISKRSELASLAASSSTTTRDFAGNVKLSGFGDGFGDGSSGGRKTSNESRGGSSSTTQFSSFSFVIELLGFSTGKVNPSVNGTLAELTTL</sequence>
<gene>
    <name evidence="2" type="ORF">CR513_27230</name>
</gene>
<evidence type="ECO:0000313" key="3">
    <source>
        <dbReference type="Proteomes" id="UP000257109"/>
    </source>
</evidence>
<dbReference type="EMBL" id="QJKJ01005265">
    <property type="protein sequence ID" value="RDX90861.1"/>
    <property type="molecule type" value="Genomic_DNA"/>
</dbReference>
<feature type="non-terminal residue" evidence="2">
    <location>
        <position position="1"/>
    </location>
</feature>
<name>A0A371GJW9_MUCPR</name>
<protein>
    <submittedName>
        <fullName evidence="2">Uncharacterized protein</fullName>
    </submittedName>
</protein>
<dbReference type="Proteomes" id="UP000257109">
    <property type="component" value="Unassembled WGS sequence"/>
</dbReference>
<organism evidence="2 3">
    <name type="scientific">Mucuna pruriens</name>
    <name type="common">Velvet bean</name>
    <name type="synonym">Dolichos pruriens</name>
    <dbReference type="NCBI Taxonomy" id="157652"/>
    <lineage>
        <taxon>Eukaryota</taxon>
        <taxon>Viridiplantae</taxon>
        <taxon>Streptophyta</taxon>
        <taxon>Embryophyta</taxon>
        <taxon>Tracheophyta</taxon>
        <taxon>Spermatophyta</taxon>
        <taxon>Magnoliopsida</taxon>
        <taxon>eudicotyledons</taxon>
        <taxon>Gunneridae</taxon>
        <taxon>Pentapetalae</taxon>
        <taxon>rosids</taxon>
        <taxon>fabids</taxon>
        <taxon>Fabales</taxon>
        <taxon>Fabaceae</taxon>
        <taxon>Papilionoideae</taxon>
        <taxon>50 kb inversion clade</taxon>
        <taxon>NPAAA clade</taxon>
        <taxon>indigoferoid/millettioid clade</taxon>
        <taxon>Phaseoleae</taxon>
        <taxon>Mucuna</taxon>
    </lineage>
</organism>
<reference evidence="2" key="1">
    <citation type="submission" date="2018-05" db="EMBL/GenBank/DDBJ databases">
        <title>Draft genome of Mucuna pruriens seed.</title>
        <authorList>
            <person name="Nnadi N.E."/>
            <person name="Vos R."/>
            <person name="Hasami M.H."/>
            <person name="Devisetty U.K."/>
            <person name="Aguiy J.C."/>
        </authorList>
    </citation>
    <scope>NUCLEOTIDE SEQUENCE [LARGE SCALE GENOMIC DNA]</scope>
    <source>
        <strain evidence="2">JCA_2017</strain>
    </source>
</reference>
<evidence type="ECO:0000313" key="2">
    <source>
        <dbReference type="EMBL" id="RDX90861.1"/>
    </source>
</evidence>
<dbReference type="AlphaFoldDB" id="A0A371GJW9"/>
<accession>A0A371GJW9</accession>